<evidence type="ECO:0000256" key="12">
    <source>
        <dbReference type="SAM" id="Phobius"/>
    </source>
</evidence>
<comment type="cofactor">
    <cofactor evidence="1">
        <name>heme b</name>
        <dbReference type="ChEBI" id="CHEBI:60344"/>
    </cofactor>
</comment>
<evidence type="ECO:0000256" key="7">
    <source>
        <dbReference type="ARBA" id="ARBA00022982"/>
    </source>
</evidence>
<dbReference type="SMART" id="SM00665">
    <property type="entry name" value="B561"/>
    <property type="match status" value="1"/>
</dbReference>
<dbReference type="AlphaFoldDB" id="A0A9Q0RXT2"/>
<organism evidence="14 15">
    <name type="scientific">Pseudolycoriella hygida</name>
    <dbReference type="NCBI Taxonomy" id="35572"/>
    <lineage>
        <taxon>Eukaryota</taxon>
        <taxon>Metazoa</taxon>
        <taxon>Ecdysozoa</taxon>
        <taxon>Arthropoda</taxon>
        <taxon>Hexapoda</taxon>
        <taxon>Insecta</taxon>
        <taxon>Pterygota</taxon>
        <taxon>Neoptera</taxon>
        <taxon>Endopterygota</taxon>
        <taxon>Diptera</taxon>
        <taxon>Nematocera</taxon>
        <taxon>Sciaroidea</taxon>
        <taxon>Sciaridae</taxon>
        <taxon>Pseudolycoriella</taxon>
    </lineage>
</organism>
<dbReference type="InterPro" id="IPR006593">
    <property type="entry name" value="Cyt_b561/ferric_Rdtase_TM"/>
</dbReference>
<keyword evidence="5 12" id="KW-0812">Transmembrane</keyword>
<feature type="transmembrane region" description="Helical" evidence="12">
    <location>
        <begin position="142"/>
        <end position="164"/>
    </location>
</feature>
<accession>A0A9Q0RXT2</accession>
<dbReference type="EMBL" id="WJQU01000004">
    <property type="protein sequence ID" value="KAJ6636178.1"/>
    <property type="molecule type" value="Genomic_DNA"/>
</dbReference>
<dbReference type="PROSITE" id="PS50939">
    <property type="entry name" value="CYTOCHROME_B561"/>
    <property type="match status" value="1"/>
</dbReference>
<name>A0A9Q0RXT2_9DIPT</name>
<evidence type="ECO:0000256" key="8">
    <source>
        <dbReference type="ARBA" id="ARBA00022989"/>
    </source>
</evidence>
<protein>
    <recommendedName>
        <fullName evidence="11">ascorbate ferrireductase (transmembrane)</fullName>
        <ecNumber evidence="11">7.2.1.3</ecNumber>
    </recommendedName>
</protein>
<dbReference type="PANTHER" id="PTHR15422:SF45">
    <property type="entry name" value="CYTOCHROME B561 DOMAIN-CONTAINING PROTEIN"/>
    <property type="match status" value="1"/>
</dbReference>
<evidence type="ECO:0000256" key="11">
    <source>
        <dbReference type="ARBA" id="ARBA00024225"/>
    </source>
</evidence>
<dbReference type="Pfam" id="PF03188">
    <property type="entry name" value="Cytochrom_B561"/>
    <property type="match status" value="1"/>
</dbReference>
<evidence type="ECO:0000256" key="1">
    <source>
        <dbReference type="ARBA" id="ARBA00001970"/>
    </source>
</evidence>
<evidence type="ECO:0000256" key="9">
    <source>
        <dbReference type="ARBA" id="ARBA00023004"/>
    </source>
</evidence>
<proteinExistence type="predicted"/>
<comment type="caution">
    <text evidence="14">The sequence shown here is derived from an EMBL/GenBank/DDBJ whole genome shotgun (WGS) entry which is preliminary data.</text>
</comment>
<evidence type="ECO:0000256" key="4">
    <source>
        <dbReference type="ARBA" id="ARBA00022617"/>
    </source>
</evidence>
<keyword evidence="10 12" id="KW-0472">Membrane</keyword>
<feature type="transmembrane region" description="Helical" evidence="12">
    <location>
        <begin position="73"/>
        <end position="90"/>
    </location>
</feature>
<keyword evidence="8 12" id="KW-1133">Transmembrane helix</keyword>
<evidence type="ECO:0000256" key="5">
    <source>
        <dbReference type="ARBA" id="ARBA00022692"/>
    </source>
</evidence>
<reference evidence="14" key="1">
    <citation type="submission" date="2022-07" db="EMBL/GenBank/DDBJ databases">
        <authorList>
            <person name="Trinca V."/>
            <person name="Uliana J.V.C."/>
            <person name="Torres T.T."/>
            <person name="Ward R.J."/>
            <person name="Monesi N."/>
        </authorList>
    </citation>
    <scope>NUCLEOTIDE SEQUENCE</scope>
    <source>
        <strain evidence="14">HSMRA1968</strain>
        <tissue evidence="14">Whole embryos</tissue>
    </source>
</reference>
<keyword evidence="6" id="KW-0479">Metal-binding</keyword>
<feature type="domain" description="Cytochrome b561" evidence="13">
    <location>
        <begin position="1"/>
        <end position="203"/>
    </location>
</feature>
<keyword evidence="7" id="KW-0249">Electron transport</keyword>
<evidence type="ECO:0000259" key="13">
    <source>
        <dbReference type="PROSITE" id="PS50939"/>
    </source>
</evidence>
<evidence type="ECO:0000256" key="2">
    <source>
        <dbReference type="ARBA" id="ARBA00004141"/>
    </source>
</evidence>
<feature type="transmembrane region" description="Helical" evidence="12">
    <location>
        <begin position="35"/>
        <end position="53"/>
    </location>
</feature>
<keyword evidence="15" id="KW-1185">Reference proteome</keyword>
<evidence type="ECO:0000256" key="3">
    <source>
        <dbReference type="ARBA" id="ARBA00022448"/>
    </source>
</evidence>
<dbReference type="GO" id="GO:0140571">
    <property type="term" value="F:transmembrane ascorbate ferrireductase activity"/>
    <property type="evidence" value="ECO:0007669"/>
    <property type="project" value="UniProtKB-EC"/>
</dbReference>
<dbReference type="GO" id="GO:0016020">
    <property type="term" value="C:membrane"/>
    <property type="evidence" value="ECO:0007669"/>
    <property type="project" value="UniProtKB-SubCell"/>
</dbReference>
<dbReference type="Gene3D" id="1.20.120.1770">
    <property type="match status" value="1"/>
</dbReference>
<keyword evidence="3" id="KW-0813">Transport</keyword>
<gene>
    <name evidence="14" type="primary">Cyb561d1</name>
    <name evidence="14" type="ORF">Bhyg_14766</name>
</gene>
<dbReference type="InterPro" id="IPR045150">
    <property type="entry name" value="CYB561D1/2"/>
</dbReference>
<sequence length="212" mass="23240">MSSLNTVRHLVILLLIVFVAYCSFSDGFSLFAFHPPLMLTGFLLLMTEAVMVFSNDRAFNQKITGKNRLDLHGTLQFGAGICILLGFLSIKYSKAESNDEEEPSFHSNVGYTACLLTAGAFGGGTLARYGGLLKLPVKVIQIFHAIFGSFAYYLALNAICSGLNSTWLLTIVSQNTIYGLMGVVIIIGIRTLYAPIFGVYGRVKRLFSKDKQ</sequence>
<dbReference type="GO" id="GO:0140575">
    <property type="term" value="F:transmembrane monodehydroascorbate reductase activity"/>
    <property type="evidence" value="ECO:0007669"/>
    <property type="project" value="InterPro"/>
</dbReference>
<dbReference type="GO" id="GO:0046872">
    <property type="term" value="F:metal ion binding"/>
    <property type="evidence" value="ECO:0007669"/>
    <property type="project" value="UniProtKB-KW"/>
</dbReference>
<dbReference type="PANTHER" id="PTHR15422">
    <property type="entry name" value="OS05G0565100 PROTEIN"/>
    <property type="match status" value="1"/>
</dbReference>
<evidence type="ECO:0000313" key="15">
    <source>
        <dbReference type="Proteomes" id="UP001151699"/>
    </source>
</evidence>
<comment type="subcellular location">
    <subcellularLocation>
        <location evidence="2">Membrane</location>
        <topology evidence="2">Multi-pass membrane protein</topology>
    </subcellularLocation>
</comment>
<evidence type="ECO:0000313" key="14">
    <source>
        <dbReference type="EMBL" id="KAJ6636178.1"/>
    </source>
</evidence>
<dbReference type="EC" id="7.2.1.3" evidence="11"/>
<feature type="transmembrane region" description="Helical" evidence="12">
    <location>
        <begin position="176"/>
        <end position="201"/>
    </location>
</feature>
<evidence type="ECO:0000256" key="6">
    <source>
        <dbReference type="ARBA" id="ARBA00022723"/>
    </source>
</evidence>
<dbReference type="OrthoDB" id="432881at2759"/>
<keyword evidence="9" id="KW-0408">Iron</keyword>
<evidence type="ECO:0000256" key="10">
    <source>
        <dbReference type="ARBA" id="ARBA00023136"/>
    </source>
</evidence>
<dbReference type="Proteomes" id="UP001151699">
    <property type="component" value="Chromosome C"/>
</dbReference>
<feature type="transmembrane region" description="Helical" evidence="12">
    <location>
        <begin position="110"/>
        <end position="130"/>
    </location>
</feature>
<keyword evidence="4" id="KW-0349">Heme</keyword>